<dbReference type="EMBL" id="CP011409">
    <property type="protein sequence ID" value="AKZ62646.1"/>
    <property type="molecule type" value="Genomic_DNA"/>
</dbReference>
<accession>A0ABM5UZS6</accession>
<evidence type="ECO:0000256" key="4">
    <source>
        <dbReference type="ARBA" id="ARBA00023002"/>
    </source>
</evidence>
<evidence type="ECO:0000256" key="3">
    <source>
        <dbReference type="ARBA" id="ARBA00022857"/>
    </source>
</evidence>
<dbReference type="Pfam" id="PF00106">
    <property type="entry name" value="adh_short"/>
    <property type="match status" value="1"/>
</dbReference>
<protein>
    <submittedName>
        <fullName evidence="5">Short-chain dehydrogenase</fullName>
    </submittedName>
</protein>
<dbReference type="InterPro" id="IPR002347">
    <property type="entry name" value="SDR_fam"/>
</dbReference>
<dbReference type="RefSeq" id="WP_053196474.1">
    <property type="nucleotide sequence ID" value="NZ_CP011409.1"/>
</dbReference>
<dbReference type="PRINTS" id="PR00081">
    <property type="entry name" value="GDHRDH"/>
</dbReference>
<reference evidence="6" key="1">
    <citation type="journal article" date="2015" name="Genome Announc.">
        <title>Complete Genome Sequence of Herbaspirillum hiltneri N3 (DSM 17495), Isolated from Surface-Sterilized Wheat Roots.</title>
        <authorList>
            <person name="Guizelini D."/>
            <person name="Saizaki P.M."/>
            <person name="Coimbra N.A."/>
            <person name="Weiss V.A."/>
            <person name="Faoro H."/>
            <person name="Sfeir M.Z."/>
            <person name="Baura V.A."/>
            <person name="Monteiro R.A."/>
            <person name="Chubatsu L.S."/>
            <person name="Souza E.M."/>
            <person name="Cruz L.M."/>
            <person name="Pedrosa F.O."/>
            <person name="Raittz R.T."/>
            <person name="Marchaukoski J.N."/>
            <person name="Steffens M.B."/>
        </authorList>
    </citation>
    <scope>NUCLEOTIDE SEQUENCE [LARGE SCALE GENOMIC DNA]</scope>
    <source>
        <strain evidence="6">N3</strain>
    </source>
</reference>
<evidence type="ECO:0000313" key="5">
    <source>
        <dbReference type="EMBL" id="AKZ62646.1"/>
    </source>
</evidence>
<dbReference type="Proteomes" id="UP000063429">
    <property type="component" value="Chromosome"/>
</dbReference>
<dbReference type="PANTHER" id="PTHR44085:SF2">
    <property type="entry name" value="SEPIAPTERIN REDUCTASE"/>
    <property type="match status" value="1"/>
</dbReference>
<keyword evidence="6" id="KW-1185">Reference proteome</keyword>
<evidence type="ECO:0000256" key="1">
    <source>
        <dbReference type="ARBA" id="ARBA00004496"/>
    </source>
</evidence>
<keyword evidence="3" id="KW-0521">NADP</keyword>
<dbReference type="SUPFAM" id="SSF51735">
    <property type="entry name" value="NAD(P)-binding Rossmann-fold domains"/>
    <property type="match status" value="1"/>
</dbReference>
<organism evidence="5 6">
    <name type="scientific">Herbaspirillum hiltneri N3</name>
    <dbReference type="NCBI Taxonomy" id="1262470"/>
    <lineage>
        <taxon>Bacteria</taxon>
        <taxon>Pseudomonadati</taxon>
        <taxon>Pseudomonadota</taxon>
        <taxon>Betaproteobacteria</taxon>
        <taxon>Burkholderiales</taxon>
        <taxon>Oxalobacteraceae</taxon>
        <taxon>Herbaspirillum</taxon>
    </lineage>
</organism>
<proteinExistence type="predicted"/>
<dbReference type="PANTHER" id="PTHR44085">
    <property type="entry name" value="SEPIAPTERIN REDUCTASE"/>
    <property type="match status" value="1"/>
</dbReference>
<evidence type="ECO:0000256" key="2">
    <source>
        <dbReference type="ARBA" id="ARBA00022490"/>
    </source>
</evidence>
<name>A0ABM5UZS6_9BURK</name>
<dbReference type="InterPro" id="IPR051721">
    <property type="entry name" value="Biopterin_syn/organic_redct"/>
</dbReference>
<dbReference type="Gene3D" id="3.40.50.720">
    <property type="entry name" value="NAD(P)-binding Rossmann-like Domain"/>
    <property type="match status" value="1"/>
</dbReference>
<comment type="subcellular location">
    <subcellularLocation>
        <location evidence="1">Cytoplasm</location>
    </subcellularLocation>
</comment>
<keyword evidence="2" id="KW-0963">Cytoplasm</keyword>
<sequence>MKAIVTGHSRGLGAAIAAELLQRGVAVLGLARRPNAGLQARFPQLLTQHAIDLADTAALLAWLETRAPAAFLRGEDIAFLVNNAATVHPMGAPDQLAAATLAQALALNVSAPLLLAGAVAAADAAQRRILHISSGAGRDAFAGWSAYCSAKAALDHHARAAALDRRQGLRICSLAPGVFDTDMQAEIRATEDRLFPLRERFLELLRDGRLVGVAAGASRVVDFLMADGFGSAPTAALS</sequence>
<gene>
    <name evidence="5" type="ORF">F506_08140</name>
</gene>
<evidence type="ECO:0000313" key="6">
    <source>
        <dbReference type="Proteomes" id="UP000063429"/>
    </source>
</evidence>
<dbReference type="InterPro" id="IPR036291">
    <property type="entry name" value="NAD(P)-bd_dom_sf"/>
</dbReference>
<keyword evidence="4" id="KW-0560">Oxidoreductase</keyword>